<sequence>MLRKGAQVLDVGCGPGFWASEMAHEYPNSHITGIDTVEPGIDRLVNFHFVNANVLLGVPFGDETFDYVFVRHLNFGILEGDWPRLLAELVRVLKPGGWLEVLETDMQLHRPGPHLERFSQKFMEIQRAKGVNPALARLLPSLFLTLPLSPVRKGYLSFPCGKTWAGKLGKLTMSDWQATVNVVARHVLDEENEAEQLLNECDEYKTFINSHIVIGRKKL</sequence>
<dbReference type="AlphaFoldDB" id="A0A261XUU3"/>
<organism evidence="2 3">
    <name type="scientific">Bifiguratus adelaidae</name>
    <dbReference type="NCBI Taxonomy" id="1938954"/>
    <lineage>
        <taxon>Eukaryota</taxon>
        <taxon>Fungi</taxon>
        <taxon>Fungi incertae sedis</taxon>
        <taxon>Mucoromycota</taxon>
        <taxon>Mucoromycotina</taxon>
        <taxon>Endogonomycetes</taxon>
        <taxon>Endogonales</taxon>
        <taxon>Endogonales incertae sedis</taxon>
        <taxon>Bifiguratus</taxon>
    </lineage>
</organism>
<reference evidence="2 3" key="1">
    <citation type="journal article" date="2017" name="Mycologia">
        <title>Bifiguratus adelaidae, gen. et sp. nov., a new member of Mucoromycotina in endophytic and soil-dwelling habitats.</title>
        <authorList>
            <person name="Torres-Cruz T.J."/>
            <person name="Billingsley Tobias T.L."/>
            <person name="Almatruk M."/>
            <person name="Hesse C."/>
            <person name="Kuske C.R."/>
            <person name="Desiro A."/>
            <person name="Benucci G.M."/>
            <person name="Bonito G."/>
            <person name="Stajich J.E."/>
            <person name="Dunlap C."/>
            <person name="Arnold A.E."/>
            <person name="Porras-Alfaro A."/>
        </authorList>
    </citation>
    <scope>NUCLEOTIDE SEQUENCE [LARGE SCALE GENOMIC DNA]</scope>
    <source>
        <strain evidence="2 3">AZ0501</strain>
    </source>
</reference>
<dbReference type="InterPro" id="IPR041698">
    <property type="entry name" value="Methyltransf_25"/>
</dbReference>
<dbReference type="PANTHER" id="PTHR43591">
    <property type="entry name" value="METHYLTRANSFERASE"/>
    <property type="match status" value="1"/>
</dbReference>
<proteinExistence type="predicted"/>
<feature type="domain" description="Methyltransferase" evidence="1">
    <location>
        <begin position="8"/>
        <end position="97"/>
    </location>
</feature>
<comment type="caution">
    <text evidence="2">The sequence shown here is derived from an EMBL/GenBank/DDBJ whole genome shotgun (WGS) entry which is preliminary data.</text>
</comment>
<dbReference type="SUPFAM" id="SSF53335">
    <property type="entry name" value="S-adenosyl-L-methionine-dependent methyltransferases"/>
    <property type="match status" value="1"/>
</dbReference>
<protein>
    <recommendedName>
        <fullName evidence="1">Methyltransferase domain-containing protein</fullName>
    </recommendedName>
</protein>
<gene>
    <name evidence="2" type="ORF">BZG36_04869</name>
</gene>
<dbReference type="InterPro" id="IPR029063">
    <property type="entry name" value="SAM-dependent_MTases_sf"/>
</dbReference>
<dbReference type="PANTHER" id="PTHR43591:SF105">
    <property type="entry name" value="METHYLTRANSFERASE DOMAIN-CONTAINING PROTEIN-RELATED"/>
    <property type="match status" value="1"/>
</dbReference>
<name>A0A261XUU3_9FUNG</name>
<dbReference type="GO" id="GO:0008168">
    <property type="term" value="F:methyltransferase activity"/>
    <property type="evidence" value="ECO:0007669"/>
    <property type="project" value="TreeGrafter"/>
</dbReference>
<accession>A0A261XUU3</accession>
<keyword evidence="3" id="KW-1185">Reference proteome</keyword>
<dbReference type="Proteomes" id="UP000242875">
    <property type="component" value="Unassembled WGS sequence"/>
</dbReference>
<evidence type="ECO:0000259" key="1">
    <source>
        <dbReference type="Pfam" id="PF13649"/>
    </source>
</evidence>
<evidence type="ECO:0000313" key="3">
    <source>
        <dbReference type="Proteomes" id="UP000242875"/>
    </source>
</evidence>
<dbReference type="EMBL" id="MVBO01000204">
    <property type="protein sequence ID" value="OZJ02004.1"/>
    <property type="molecule type" value="Genomic_DNA"/>
</dbReference>
<dbReference type="OrthoDB" id="2013972at2759"/>
<dbReference type="Gene3D" id="3.40.50.150">
    <property type="entry name" value="Vaccinia Virus protein VP39"/>
    <property type="match status" value="1"/>
</dbReference>
<dbReference type="Pfam" id="PF13649">
    <property type="entry name" value="Methyltransf_25"/>
    <property type="match status" value="1"/>
</dbReference>
<dbReference type="CDD" id="cd02440">
    <property type="entry name" value="AdoMet_MTases"/>
    <property type="match status" value="1"/>
</dbReference>
<evidence type="ECO:0000313" key="2">
    <source>
        <dbReference type="EMBL" id="OZJ02004.1"/>
    </source>
</evidence>